<evidence type="ECO:0000313" key="2">
    <source>
        <dbReference type="EMBL" id="KAF7284733.1"/>
    </source>
</evidence>
<organism evidence="2 3">
    <name type="scientific">Rhynchophorus ferrugineus</name>
    <name type="common">Red palm weevil</name>
    <name type="synonym">Curculio ferrugineus</name>
    <dbReference type="NCBI Taxonomy" id="354439"/>
    <lineage>
        <taxon>Eukaryota</taxon>
        <taxon>Metazoa</taxon>
        <taxon>Ecdysozoa</taxon>
        <taxon>Arthropoda</taxon>
        <taxon>Hexapoda</taxon>
        <taxon>Insecta</taxon>
        <taxon>Pterygota</taxon>
        <taxon>Neoptera</taxon>
        <taxon>Endopterygota</taxon>
        <taxon>Coleoptera</taxon>
        <taxon>Polyphaga</taxon>
        <taxon>Cucujiformia</taxon>
        <taxon>Curculionidae</taxon>
        <taxon>Dryophthorinae</taxon>
        <taxon>Rhynchophorus</taxon>
    </lineage>
</organism>
<keyword evidence="3" id="KW-1185">Reference proteome</keyword>
<proteinExistence type="predicted"/>
<feature type="region of interest" description="Disordered" evidence="1">
    <location>
        <begin position="34"/>
        <end position="54"/>
    </location>
</feature>
<dbReference type="Proteomes" id="UP000625711">
    <property type="component" value="Unassembled WGS sequence"/>
</dbReference>
<gene>
    <name evidence="2" type="ORF">GWI33_021603</name>
</gene>
<evidence type="ECO:0000313" key="3">
    <source>
        <dbReference type="Proteomes" id="UP000625711"/>
    </source>
</evidence>
<sequence>MAVSIHETNKAIANKTLIYRNVSVTVSARRILLPPQDRPKGEKTEVREKRKNKTSHCSIREITVRAIDITRTCQPHLRKFETPPRLTKSAGSAD</sequence>
<dbReference type="EMBL" id="JAACXV010000070">
    <property type="protein sequence ID" value="KAF7284733.1"/>
    <property type="molecule type" value="Genomic_DNA"/>
</dbReference>
<dbReference type="AlphaFoldDB" id="A0A834ITH9"/>
<protein>
    <submittedName>
        <fullName evidence="2">Uncharacterized protein</fullName>
    </submittedName>
</protein>
<accession>A0A834ITH9</accession>
<reference evidence="2" key="1">
    <citation type="submission" date="2020-08" db="EMBL/GenBank/DDBJ databases">
        <title>Genome sequencing and assembly of the red palm weevil Rhynchophorus ferrugineus.</title>
        <authorList>
            <person name="Dias G.B."/>
            <person name="Bergman C.M."/>
            <person name="Manee M."/>
        </authorList>
    </citation>
    <scope>NUCLEOTIDE SEQUENCE</scope>
    <source>
        <strain evidence="2">AA-2017</strain>
        <tissue evidence="2">Whole larva</tissue>
    </source>
</reference>
<name>A0A834ITH9_RHYFE</name>
<evidence type="ECO:0000256" key="1">
    <source>
        <dbReference type="SAM" id="MobiDB-lite"/>
    </source>
</evidence>
<feature type="compositionally biased region" description="Basic and acidic residues" evidence="1">
    <location>
        <begin position="37"/>
        <end position="48"/>
    </location>
</feature>
<comment type="caution">
    <text evidence="2">The sequence shown here is derived from an EMBL/GenBank/DDBJ whole genome shotgun (WGS) entry which is preliminary data.</text>
</comment>